<dbReference type="GO" id="GO:0006298">
    <property type="term" value="P:mismatch repair"/>
    <property type="evidence" value="ECO:0007669"/>
    <property type="project" value="TreeGrafter"/>
</dbReference>
<evidence type="ECO:0000256" key="3">
    <source>
        <dbReference type="RuleBase" id="RU000641"/>
    </source>
</evidence>
<dbReference type="GO" id="GO:0003677">
    <property type="term" value="F:DNA binding"/>
    <property type="evidence" value="ECO:0007669"/>
    <property type="project" value="UniProtKB-KW"/>
</dbReference>
<sequence length="255" mass="28978">MAEKMFYARIDNSGEFRRIFDVVKDIVPLVNLNLSENGIFFNAYEALTVLQVKLHIPASYFSEYKCPFRTSIGISLNDFYLLTKVASYDDNLILTYTENSTVLSLSLQAKIPKICNFSLNLITVSHIDCIYVEVNECGKLEISSKLLYQTCSDLVQVSEFLSINLNKSRVKFSIISDLAGGSINMKHVKGDSNIQINTLKTFNSQINLMYAKRITKAYILSDKVEVKMYNDEPVVFCYCFSGVELKFYLAPAIFN</sequence>
<evidence type="ECO:0000259" key="5">
    <source>
        <dbReference type="Pfam" id="PF00705"/>
    </source>
</evidence>
<dbReference type="GO" id="GO:0006272">
    <property type="term" value="P:leading strand elongation"/>
    <property type="evidence" value="ECO:0007669"/>
    <property type="project" value="TreeGrafter"/>
</dbReference>
<dbReference type="PANTHER" id="PTHR11352:SF0">
    <property type="entry name" value="PROLIFERATING CELL NUCLEAR ANTIGEN"/>
    <property type="match status" value="1"/>
</dbReference>
<dbReference type="Gene3D" id="3.70.10.10">
    <property type="match status" value="1"/>
</dbReference>
<dbReference type="AlphaFoldDB" id="A0A1R2CM48"/>
<evidence type="ECO:0000313" key="7">
    <source>
        <dbReference type="EMBL" id="OMJ90036.1"/>
    </source>
</evidence>
<dbReference type="InterPro" id="IPR022648">
    <property type="entry name" value="Pr_cel_nuc_antig_N"/>
</dbReference>
<dbReference type="InterPro" id="IPR046938">
    <property type="entry name" value="DNA_clamp_sf"/>
</dbReference>
<dbReference type="GO" id="GO:0030337">
    <property type="term" value="F:DNA polymerase processivity factor activity"/>
    <property type="evidence" value="ECO:0007669"/>
    <property type="project" value="InterPro"/>
</dbReference>
<name>A0A1R2CM48_9CILI</name>
<dbReference type="Proteomes" id="UP000187209">
    <property type="component" value="Unassembled WGS sequence"/>
</dbReference>
<proteinExistence type="inferred from homology"/>
<organism evidence="7 8">
    <name type="scientific">Stentor coeruleus</name>
    <dbReference type="NCBI Taxonomy" id="5963"/>
    <lineage>
        <taxon>Eukaryota</taxon>
        <taxon>Sar</taxon>
        <taxon>Alveolata</taxon>
        <taxon>Ciliophora</taxon>
        <taxon>Postciliodesmatophora</taxon>
        <taxon>Heterotrichea</taxon>
        <taxon>Heterotrichida</taxon>
        <taxon>Stentoridae</taxon>
        <taxon>Stentor</taxon>
    </lineage>
</organism>
<accession>A0A1R2CM48</accession>
<feature type="domain" description="Proliferating cell nuclear antigen PCNA C-terminal" evidence="6">
    <location>
        <begin position="141"/>
        <end position="251"/>
    </location>
</feature>
<dbReference type="GO" id="GO:0006275">
    <property type="term" value="P:regulation of DNA replication"/>
    <property type="evidence" value="ECO:0007669"/>
    <property type="project" value="InterPro"/>
</dbReference>
<keyword evidence="8" id="KW-1185">Reference proteome</keyword>
<dbReference type="Pfam" id="PF02747">
    <property type="entry name" value="PCNA_C"/>
    <property type="match status" value="1"/>
</dbReference>
<dbReference type="PRINTS" id="PR00339">
    <property type="entry name" value="PCNACYCLIN"/>
</dbReference>
<evidence type="ECO:0000256" key="2">
    <source>
        <dbReference type="ARBA" id="ARBA00023125"/>
    </source>
</evidence>
<dbReference type="CDD" id="cd00577">
    <property type="entry name" value="PCNA"/>
    <property type="match status" value="1"/>
</dbReference>
<dbReference type="EMBL" id="MPUH01000112">
    <property type="protein sequence ID" value="OMJ90036.1"/>
    <property type="molecule type" value="Genomic_DNA"/>
</dbReference>
<comment type="function">
    <text evidence="3">This protein is an auxiliary protein of DNA polymerase delta and is involved in the control of eukaryotic DNA replication by increasing the polymerase's processivity during elongation of the leading strand.</text>
</comment>
<evidence type="ECO:0000259" key="6">
    <source>
        <dbReference type="Pfam" id="PF02747"/>
    </source>
</evidence>
<dbReference type="SUPFAM" id="SSF55979">
    <property type="entry name" value="DNA clamp"/>
    <property type="match status" value="2"/>
</dbReference>
<keyword evidence="2 4" id="KW-0238">DNA-binding</keyword>
<dbReference type="GO" id="GO:0043626">
    <property type="term" value="C:PCNA complex"/>
    <property type="evidence" value="ECO:0007669"/>
    <property type="project" value="TreeGrafter"/>
</dbReference>
<dbReference type="NCBIfam" id="TIGR00590">
    <property type="entry name" value="pcna"/>
    <property type="match status" value="1"/>
</dbReference>
<evidence type="ECO:0000256" key="4">
    <source>
        <dbReference type="RuleBase" id="RU003671"/>
    </source>
</evidence>
<dbReference type="GO" id="GO:0019985">
    <property type="term" value="P:translesion synthesis"/>
    <property type="evidence" value="ECO:0007669"/>
    <property type="project" value="TreeGrafter"/>
</dbReference>
<keyword evidence="3" id="KW-0539">Nucleus</keyword>
<comment type="subcellular location">
    <subcellularLocation>
        <location evidence="3">Nucleus</location>
    </subcellularLocation>
</comment>
<dbReference type="Pfam" id="PF00705">
    <property type="entry name" value="PCNA_N"/>
    <property type="match status" value="1"/>
</dbReference>
<dbReference type="InterPro" id="IPR022649">
    <property type="entry name" value="Pr_cel_nuc_antig_C"/>
</dbReference>
<dbReference type="PANTHER" id="PTHR11352">
    <property type="entry name" value="PROLIFERATING CELL NUCLEAR ANTIGEN"/>
    <property type="match status" value="1"/>
</dbReference>
<dbReference type="InterPro" id="IPR000730">
    <property type="entry name" value="Pr_cel_nuc_antig"/>
</dbReference>
<comment type="similarity">
    <text evidence="1 4">Belongs to the PCNA family.</text>
</comment>
<evidence type="ECO:0000313" key="8">
    <source>
        <dbReference type="Proteomes" id="UP000187209"/>
    </source>
</evidence>
<keyword evidence="4" id="KW-0235">DNA replication</keyword>
<feature type="domain" description="Proliferating cell nuclear antigen PCNA N-terminal" evidence="5">
    <location>
        <begin position="5"/>
        <end position="124"/>
    </location>
</feature>
<gene>
    <name evidence="7" type="ORF">SteCoe_7718</name>
</gene>
<reference evidence="7 8" key="1">
    <citation type="submission" date="2016-11" db="EMBL/GenBank/DDBJ databases">
        <title>The macronuclear genome of Stentor coeruleus: a giant cell with tiny introns.</title>
        <authorList>
            <person name="Slabodnick M."/>
            <person name="Ruby J.G."/>
            <person name="Reiff S.B."/>
            <person name="Swart E.C."/>
            <person name="Gosai S."/>
            <person name="Prabakaran S."/>
            <person name="Witkowska E."/>
            <person name="Larue G.E."/>
            <person name="Fisher S."/>
            <person name="Freeman R.M."/>
            <person name="Gunawardena J."/>
            <person name="Chu W."/>
            <person name="Stover N.A."/>
            <person name="Gregory B.D."/>
            <person name="Nowacki M."/>
            <person name="Derisi J."/>
            <person name="Roy S.W."/>
            <person name="Marshall W.F."/>
            <person name="Sood P."/>
        </authorList>
    </citation>
    <scope>NUCLEOTIDE SEQUENCE [LARGE SCALE GENOMIC DNA]</scope>
    <source>
        <strain evidence="7">WM001</strain>
    </source>
</reference>
<protein>
    <recommendedName>
        <fullName evidence="3">DNA sliding clamp PCNA</fullName>
    </recommendedName>
</protein>
<dbReference type="OrthoDB" id="534348at2759"/>
<evidence type="ECO:0000256" key="1">
    <source>
        <dbReference type="ARBA" id="ARBA00010462"/>
    </source>
</evidence>
<comment type="caution">
    <text evidence="7">The sequence shown here is derived from an EMBL/GenBank/DDBJ whole genome shotgun (WGS) entry which is preliminary data.</text>
</comment>